<dbReference type="GO" id="GO:0005737">
    <property type="term" value="C:cytoplasm"/>
    <property type="evidence" value="ECO:0007669"/>
    <property type="project" value="GOC"/>
</dbReference>
<dbReference type="Pfam" id="PF25809">
    <property type="entry name" value="STEEP1"/>
    <property type="match status" value="1"/>
</dbReference>
<keyword evidence="4" id="KW-1185">Reference proteome</keyword>
<dbReference type="InterPro" id="IPR057965">
    <property type="entry name" value="STEEP1_dom"/>
</dbReference>
<comment type="similarity">
    <text evidence="1">Belongs to the STEEP1 family.</text>
</comment>
<name>A0A0C3QH14_9AGAM</name>
<reference evidence="4" key="2">
    <citation type="submission" date="2015-01" db="EMBL/GenBank/DDBJ databases">
        <title>Evolutionary Origins and Diversification of the Mycorrhizal Mutualists.</title>
        <authorList>
            <consortium name="DOE Joint Genome Institute"/>
            <consortium name="Mycorrhizal Genomics Consortium"/>
            <person name="Kohler A."/>
            <person name="Kuo A."/>
            <person name="Nagy L.G."/>
            <person name="Floudas D."/>
            <person name="Copeland A."/>
            <person name="Barry K.W."/>
            <person name="Cichocki N."/>
            <person name="Veneault-Fourrey C."/>
            <person name="LaButti K."/>
            <person name="Lindquist E.A."/>
            <person name="Lipzen A."/>
            <person name="Lundell T."/>
            <person name="Morin E."/>
            <person name="Murat C."/>
            <person name="Riley R."/>
            <person name="Ohm R."/>
            <person name="Sun H."/>
            <person name="Tunlid A."/>
            <person name="Henrissat B."/>
            <person name="Grigoriev I.V."/>
            <person name="Hibbett D.S."/>
            <person name="Martin F."/>
        </authorList>
    </citation>
    <scope>NUCLEOTIDE SEQUENCE [LARGE SCALE GENOMIC DNA]</scope>
    <source>
        <strain evidence="4">MUT 4182</strain>
    </source>
</reference>
<accession>A0A0C3QH14</accession>
<feature type="domain" description="STEEP1" evidence="2">
    <location>
        <begin position="21"/>
        <end position="135"/>
    </location>
</feature>
<dbReference type="HOGENOM" id="CLU_099571_2_0_1"/>
<dbReference type="EMBL" id="KN822966">
    <property type="protein sequence ID" value="KIO31055.1"/>
    <property type="molecule type" value="Genomic_DNA"/>
</dbReference>
<dbReference type="PANTHER" id="PTHR46355:SF1">
    <property type="entry name" value="STING ER EXIT PROTEIN"/>
    <property type="match status" value="1"/>
</dbReference>
<dbReference type="Proteomes" id="UP000054248">
    <property type="component" value="Unassembled WGS sequence"/>
</dbReference>
<protein>
    <recommendedName>
        <fullName evidence="2">STEEP1 domain-containing protein</fullName>
    </recommendedName>
</protein>
<dbReference type="AlphaFoldDB" id="A0A0C3QH14"/>
<evidence type="ECO:0000259" key="2">
    <source>
        <dbReference type="Pfam" id="PF25809"/>
    </source>
</evidence>
<proteinExistence type="inferred from homology"/>
<evidence type="ECO:0000313" key="3">
    <source>
        <dbReference type="EMBL" id="KIO31055.1"/>
    </source>
</evidence>
<evidence type="ECO:0000256" key="1">
    <source>
        <dbReference type="ARBA" id="ARBA00024205"/>
    </source>
</evidence>
<dbReference type="GO" id="GO:0006888">
    <property type="term" value="P:endoplasmic reticulum to Golgi vesicle-mediated transport"/>
    <property type="evidence" value="ECO:0007669"/>
    <property type="project" value="TreeGrafter"/>
</dbReference>
<dbReference type="InterPro" id="IPR029704">
    <property type="entry name" value="STEEP-like"/>
</dbReference>
<dbReference type="GO" id="GO:0090158">
    <property type="term" value="P:endoplasmic reticulum membrane organization"/>
    <property type="evidence" value="ECO:0007669"/>
    <property type="project" value="TreeGrafter"/>
</dbReference>
<organism evidence="3 4">
    <name type="scientific">Tulasnella calospora MUT 4182</name>
    <dbReference type="NCBI Taxonomy" id="1051891"/>
    <lineage>
        <taxon>Eukaryota</taxon>
        <taxon>Fungi</taxon>
        <taxon>Dikarya</taxon>
        <taxon>Basidiomycota</taxon>
        <taxon>Agaricomycotina</taxon>
        <taxon>Agaricomycetes</taxon>
        <taxon>Cantharellales</taxon>
        <taxon>Tulasnellaceae</taxon>
        <taxon>Tulasnella</taxon>
    </lineage>
</organism>
<evidence type="ECO:0000313" key="4">
    <source>
        <dbReference type="Proteomes" id="UP000054248"/>
    </source>
</evidence>
<dbReference type="PANTHER" id="PTHR46355">
    <property type="entry name" value="UPF0428 PROTEIN CXORF56"/>
    <property type="match status" value="1"/>
</dbReference>
<dbReference type="OrthoDB" id="418131at2759"/>
<gene>
    <name evidence="3" type="ORF">M407DRAFT_241961</name>
</gene>
<sequence length="150" mass="16827">MPKIVSRSAVSSSTEAAPTESSTASLKVWYCLCGEFLLVIDKNLKKLPRRKTDGAVMLRCRDTPSSKAAVFKLNVAECDPVLIKRTNGYERQWRYACTRCSLPVAYQTAPHPIKSAPFLYLVWGSMTMIQGKVPQEAWEGEEEVHNAMEE</sequence>
<reference evidence="3 4" key="1">
    <citation type="submission" date="2014-04" db="EMBL/GenBank/DDBJ databases">
        <authorList>
            <consortium name="DOE Joint Genome Institute"/>
            <person name="Kuo A."/>
            <person name="Girlanda M."/>
            <person name="Perotto S."/>
            <person name="Kohler A."/>
            <person name="Nagy L.G."/>
            <person name="Floudas D."/>
            <person name="Copeland A."/>
            <person name="Barry K.W."/>
            <person name="Cichocki N."/>
            <person name="Veneault-Fourrey C."/>
            <person name="LaButti K."/>
            <person name="Lindquist E.A."/>
            <person name="Lipzen A."/>
            <person name="Lundell T."/>
            <person name="Morin E."/>
            <person name="Murat C."/>
            <person name="Sun H."/>
            <person name="Tunlid A."/>
            <person name="Henrissat B."/>
            <person name="Grigoriev I.V."/>
            <person name="Hibbett D.S."/>
            <person name="Martin F."/>
            <person name="Nordberg H.P."/>
            <person name="Cantor M.N."/>
            <person name="Hua S.X."/>
        </authorList>
    </citation>
    <scope>NUCLEOTIDE SEQUENCE [LARGE SCALE GENOMIC DNA]</scope>
    <source>
        <strain evidence="3 4">MUT 4182</strain>
    </source>
</reference>
<dbReference type="STRING" id="1051891.A0A0C3QH14"/>